<evidence type="ECO:0000256" key="1">
    <source>
        <dbReference type="SAM" id="MobiDB-lite"/>
    </source>
</evidence>
<accession>C4JW00</accession>
<organism evidence="2 3">
    <name type="scientific">Uncinocarpus reesii (strain UAMH 1704)</name>
    <dbReference type="NCBI Taxonomy" id="336963"/>
    <lineage>
        <taxon>Eukaryota</taxon>
        <taxon>Fungi</taxon>
        <taxon>Dikarya</taxon>
        <taxon>Ascomycota</taxon>
        <taxon>Pezizomycotina</taxon>
        <taxon>Eurotiomycetes</taxon>
        <taxon>Eurotiomycetidae</taxon>
        <taxon>Onygenales</taxon>
        <taxon>Onygenaceae</taxon>
        <taxon>Uncinocarpus</taxon>
    </lineage>
</organism>
<dbReference type="InterPro" id="IPR036322">
    <property type="entry name" value="WD40_repeat_dom_sf"/>
</dbReference>
<feature type="compositionally biased region" description="Low complexity" evidence="1">
    <location>
        <begin position="317"/>
        <end position="331"/>
    </location>
</feature>
<sequence>MPPTSSPARQQASKSTVKRVSSPQSVTGEVAHSKKKKNAARRDIKTAKAEKQTLLEDLEASQPIEQLFEPASTLLTPQNMVSDPDSPVLDALSTLSPSEDHDITFRTDTWARSIPFGKSPPQEASGGGNVGCSPNFSLPADRGGFQQAAMSVSPPTSKPRPISMETDFSSSLRHRFEDRQKRNSMSTQQQQYPPLPHLPQAHFYSAPDVNIPGVASPIMATTQEQGCSFSALDILPSHKPRLPGKKVVLIGRDGMLEVLALENEQARVLGAVKGLNGRVLNAKILTWTSGTDPFFSSRPLVGVTIFGPVSQDDNGRSSSTASDNTDSAAPSVSHRLDAHSNHTDLPRMQTRVQVYSLKTQCLVATLFATRPEPCYTAFPGASPSVPPAGGDLKLYSSGDYIVLASGTSGEVFIFGTGGNRTSDSYRCLGKTWTNIRNRDSRRHSSSSNSTNADDIQSEHGRETFSTDMPILTMSGRWLAVVPPPSTRTSLRGTVGCQVSQKRLYEIDAHNPPSRPSVTCTVDCNQEGLFNKITKGVTQELIRGAAWTGGQVAQTWNSYFNKDAQPSQTATSRRAPPFEPPNVNLLPPTHAQEPQQPSNSEPDLVSIIDLKRLEESEGTKTSTISSVATFQPPNGCSFISLSPSGLMLLTASKNGDIQQVWDLMQMRHCRARSLVLEDISSAVPHAQVREIAKFDRLTKTSILDVRWTSPTGERLAVVTKNGTIHLYDIPRSAFQWPPLRRVPRQSSPQQGHAEYLSREDLNEMNSGNLNPFSTAVKAIGGTTQPFMAALRGRAPSVGAAFGAGAGFGLSSRGGKVIASGLSKSVGAATETMNALRHFGENRLHLSRLTKDGSVSRIEWLGNEKEPFLGIIDGESFKVYQVRRGSAGKKKIDQSVFGAKIRELRLPASLRLPVGPSQALLTMTSATTSGFWSLPSFTHPPPAGNITSPPLSQAEIETNAPYQPFHTDRRVNLMIFSGVYDDSSATDPWVFGDAIPSVKLQIRGSSYRDDTPADTHNTGDGEMENLISLGSGGENVEYAVITTRRKKRTVSENAAGTGGVDDDGFFEDDCDILDFASDRV</sequence>
<dbReference type="EMBL" id="CH476618">
    <property type="protein sequence ID" value="EEP81877.1"/>
    <property type="molecule type" value="Genomic_DNA"/>
</dbReference>
<feature type="compositionally biased region" description="Polar residues" evidence="1">
    <location>
        <begin position="591"/>
        <end position="600"/>
    </location>
</feature>
<protein>
    <submittedName>
        <fullName evidence="2">Uncharacterized protein</fullName>
    </submittedName>
</protein>
<dbReference type="GeneID" id="8442930"/>
<dbReference type="KEGG" id="ure:UREG_06742"/>
<dbReference type="InterPro" id="IPR015943">
    <property type="entry name" value="WD40/YVTN_repeat-like_dom_sf"/>
</dbReference>
<dbReference type="OrthoDB" id="3938623at2759"/>
<dbReference type="HOGENOM" id="CLU_005319_0_0_1"/>
<reference evidence="3" key="1">
    <citation type="journal article" date="2009" name="Genome Res.">
        <title>Comparative genomic analyses of the human fungal pathogens Coccidioides and their relatives.</title>
        <authorList>
            <person name="Sharpton T.J."/>
            <person name="Stajich J.E."/>
            <person name="Rounsley S.D."/>
            <person name="Gardner M.J."/>
            <person name="Wortman J.R."/>
            <person name="Jordar V.S."/>
            <person name="Maiti R."/>
            <person name="Kodira C.D."/>
            <person name="Neafsey D.E."/>
            <person name="Zeng Q."/>
            <person name="Hung C.-Y."/>
            <person name="McMahan C."/>
            <person name="Muszewska A."/>
            <person name="Grynberg M."/>
            <person name="Mandel M.A."/>
            <person name="Kellner E.M."/>
            <person name="Barker B.M."/>
            <person name="Galgiani J.N."/>
            <person name="Orbach M.J."/>
            <person name="Kirkland T.N."/>
            <person name="Cole G.T."/>
            <person name="Henn M.R."/>
            <person name="Birren B.W."/>
            <person name="Taylor J.W."/>
        </authorList>
    </citation>
    <scope>NUCLEOTIDE SEQUENCE [LARGE SCALE GENOMIC DNA]</scope>
    <source>
        <strain evidence="3">UAMH 1704</strain>
    </source>
</reference>
<feature type="region of interest" description="Disordered" evidence="1">
    <location>
        <begin position="1"/>
        <end position="45"/>
    </location>
</feature>
<dbReference type="PANTHER" id="PTHR13268:SF0">
    <property type="entry name" value="BCAS3 MICROTUBULE ASSOCIATED CELL MIGRATION FACTOR"/>
    <property type="match status" value="1"/>
</dbReference>
<dbReference type="Proteomes" id="UP000002058">
    <property type="component" value="Unassembled WGS sequence"/>
</dbReference>
<feature type="compositionally biased region" description="Basic and acidic residues" evidence="1">
    <location>
        <begin position="334"/>
        <end position="345"/>
    </location>
</feature>
<dbReference type="GO" id="GO:0005737">
    <property type="term" value="C:cytoplasm"/>
    <property type="evidence" value="ECO:0007669"/>
    <property type="project" value="TreeGrafter"/>
</dbReference>
<dbReference type="RefSeq" id="XP_002583775.1">
    <property type="nucleotide sequence ID" value="XM_002583729.1"/>
</dbReference>
<feature type="region of interest" description="Disordered" evidence="1">
    <location>
        <begin position="438"/>
        <end position="462"/>
    </location>
</feature>
<dbReference type="STRING" id="336963.C4JW00"/>
<feature type="region of interest" description="Disordered" evidence="1">
    <location>
        <begin position="563"/>
        <end position="601"/>
    </location>
</feature>
<dbReference type="AlphaFoldDB" id="C4JW00"/>
<dbReference type="VEuPathDB" id="FungiDB:UREG_06742"/>
<dbReference type="eggNOG" id="ENOG502QVCT">
    <property type="taxonomic scope" value="Eukaryota"/>
</dbReference>
<dbReference type="GO" id="GO:0006914">
    <property type="term" value="P:autophagy"/>
    <property type="evidence" value="ECO:0007669"/>
    <property type="project" value="InterPro"/>
</dbReference>
<feature type="region of interest" description="Disordered" evidence="1">
    <location>
        <begin position="311"/>
        <end position="345"/>
    </location>
</feature>
<dbReference type="InterPro" id="IPR045142">
    <property type="entry name" value="BCAS3-like"/>
</dbReference>
<feature type="compositionally biased region" description="Polar residues" evidence="1">
    <location>
        <begin position="1"/>
        <end position="27"/>
    </location>
</feature>
<name>C4JW00_UNCRE</name>
<dbReference type="PANTHER" id="PTHR13268">
    <property type="entry name" value="BREAST CARCINOMA AMPLIFIED SEQUENCE 3"/>
    <property type="match status" value="1"/>
</dbReference>
<proteinExistence type="predicted"/>
<evidence type="ECO:0000313" key="3">
    <source>
        <dbReference type="Proteomes" id="UP000002058"/>
    </source>
</evidence>
<dbReference type="InParanoid" id="C4JW00"/>
<evidence type="ECO:0000313" key="2">
    <source>
        <dbReference type="EMBL" id="EEP81877.1"/>
    </source>
</evidence>
<feature type="region of interest" description="Disordered" evidence="1">
    <location>
        <begin position="116"/>
        <end position="169"/>
    </location>
</feature>
<gene>
    <name evidence="2" type="ORF">UREG_06742</name>
</gene>
<dbReference type="OMA" id="SYEDSGR"/>
<dbReference type="Gene3D" id="2.130.10.10">
    <property type="entry name" value="YVTN repeat-like/Quinoprotein amine dehydrogenase"/>
    <property type="match status" value="1"/>
</dbReference>
<keyword evidence="3" id="KW-1185">Reference proteome</keyword>
<dbReference type="SUPFAM" id="SSF50978">
    <property type="entry name" value="WD40 repeat-like"/>
    <property type="match status" value="1"/>
</dbReference>
<dbReference type="GO" id="GO:0042594">
    <property type="term" value="P:response to starvation"/>
    <property type="evidence" value="ECO:0007669"/>
    <property type="project" value="TreeGrafter"/>
</dbReference>